<dbReference type="InterPro" id="IPR004013">
    <property type="entry name" value="PHP_dom"/>
</dbReference>
<dbReference type="InterPro" id="IPR052018">
    <property type="entry name" value="PHP_domain"/>
</dbReference>
<dbReference type="CDD" id="cd07432">
    <property type="entry name" value="PHP_HisPPase"/>
    <property type="match status" value="1"/>
</dbReference>
<dbReference type="GO" id="GO:0004534">
    <property type="term" value="F:5'-3' RNA exonuclease activity"/>
    <property type="evidence" value="ECO:0007669"/>
    <property type="project" value="TreeGrafter"/>
</dbReference>
<keyword evidence="3" id="KW-1185">Reference proteome</keyword>
<comment type="caution">
    <text evidence="2">The sequence shown here is derived from an EMBL/GenBank/DDBJ whole genome shotgun (WGS) entry which is preliminary data.</text>
</comment>
<dbReference type="AlphaFoldDB" id="A0AA42C8I6"/>
<dbReference type="Gene3D" id="3.20.20.140">
    <property type="entry name" value="Metal-dependent hydrolases"/>
    <property type="match status" value="1"/>
</dbReference>
<dbReference type="InterPro" id="IPR016195">
    <property type="entry name" value="Pol/histidinol_Pase-like"/>
</dbReference>
<dbReference type="SUPFAM" id="SSF89550">
    <property type="entry name" value="PHP domain-like"/>
    <property type="match status" value="1"/>
</dbReference>
<dbReference type="Pfam" id="PF02811">
    <property type="entry name" value="PHP"/>
    <property type="match status" value="1"/>
</dbReference>
<dbReference type="InterPro" id="IPR003141">
    <property type="entry name" value="Pol/His_phosphatase_N"/>
</dbReference>
<name>A0AA42C8I6_9BACT</name>
<reference evidence="2" key="1">
    <citation type="submission" date="2022-10" db="EMBL/GenBank/DDBJ databases">
        <title>Gaoshiqiia sediminis gen. nov., sp. nov., isolated from coastal sediment.</title>
        <authorList>
            <person name="Yu W.X."/>
            <person name="Mu D.S."/>
            <person name="Du J.Z."/>
            <person name="Liang Y.Q."/>
        </authorList>
    </citation>
    <scope>NUCLEOTIDE SEQUENCE</scope>
    <source>
        <strain evidence="2">A06</strain>
    </source>
</reference>
<evidence type="ECO:0000259" key="1">
    <source>
        <dbReference type="SMART" id="SM00481"/>
    </source>
</evidence>
<evidence type="ECO:0000313" key="3">
    <source>
        <dbReference type="Proteomes" id="UP001163821"/>
    </source>
</evidence>
<dbReference type="EMBL" id="JAPAAF010000009">
    <property type="protein sequence ID" value="MCW0482761.1"/>
    <property type="molecule type" value="Genomic_DNA"/>
</dbReference>
<sequence length="247" mass="28224">MKKYRADLHLHTVLSPCADLEMSPDQLVRLAKKRGIDIIAITDHNSTRQCDMVRKVAEGSGLIVINGCEVNSREEVHALCLFEDDYTRNEFQKFLDHYLPKLPNQPEYSGYQILVDENNGITEEIPFFLGNGLDVGLEEIEKFTHQLNGLFIPAHIDRPINSIFSQLGFLPHELHVDALQISRQSDEAHIRRLYDIHDDITLIKASDAHYPEDIGSACSVFFLNEPTFQEIRWALNQKNGRSVKIEA</sequence>
<gene>
    <name evidence="2" type="ORF">N2K84_08490</name>
</gene>
<organism evidence="2 3">
    <name type="scientific">Gaoshiqia sediminis</name>
    <dbReference type="NCBI Taxonomy" id="2986998"/>
    <lineage>
        <taxon>Bacteria</taxon>
        <taxon>Pseudomonadati</taxon>
        <taxon>Bacteroidota</taxon>
        <taxon>Bacteroidia</taxon>
        <taxon>Marinilabiliales</taxon>
        <taxon>Prolixibacteraceae</taxon>
        <taxon>Gaoshiqia</taxon>
    </lineage>
</organism>
<protein>
    <submittedName>
        <fullName evidence="2">PHP domain-containing protein</fullName>
    </submittedName>
</protein>
<accession>A0AA42C8I6</accession>
<feature type="domain" description="Polymerase/histidinol phosphatase N-terminal" evidence="1">
    <location>
        <begin position="6"/>
        <end position="74"/>
    </location>
</feature>
<dbReference type="RefSeq" id="WP_282591366.1">
    <property type="nucleotide sequence ID" value="NZ_JAPAAF010000009.1"/>
</dbReference>
<dbReference type="PANTHER" id="PTHR42924:SF3">
    <property type="entry name" value="POLYMERASE_HISTIDINOL PHOSPHATASE N-TERMINAL DOMAIN-CONTAINING PROTEIN"/>
    <property type="match status" value="1"/>
</dbReference>
<dbReference type="Proteomes" id="UP001163821">
    <property type="component" value="Unassembled WGS sequence"/>
</dbReference>
<proteinExistence type="predicted"/>
<dbReference type="SMART" id="SM00481">
    <property type="entry name" value="POLIIIAc"/>
    <property type="match status" value="1"/>
</dbReference>
<dbReference type="PANTHER" id="PTHR42924">
    <property type="entry name" value="EXONUCLEASE"/>
    <property type="match status" value="1"/>
</dbReference>
<dbReference type="GO" id="GO:0035312">
    <property type="term" value="F:5'-3' DNA exonuclease activity"/>
    <property type="evidence" value="ECO:0007669"/>
    <property type="project" value="TreeGrafter"/>
</dbReference>
<evidence type="ECO:0000313" key="2">
    <source>
        <dbReference type="EMBL" id="MCW0482761.1"/>
    </source>
</evidence>